<dbReference type="SMART" id="SM00248">
    <property type="entry name" value="ANK"/>
    <property type="match status" value="3"/>
</dbReference>
<feature type="repeat" description="ANK" evidence="1">
    <location>
        <begin position="178"/>
        <end position="206"/>
    </location>
</feature>
<comment type="caution">
    <text evidence="2">The sequence shown here is derived from an EMBL/GenBank/DDBJ whole genome shotgun (WGS) entry which is preliminary data.</text>
</comment>
<dbReference type="Pfam" id="PF00023">
    <property type="entry name" value="Ank"/>
    <property type="match status" value="1"/>
</dbReference>
<gene>
    <name evidence="2" type="ORF">J3R30DRAFT_1241903</name>
</gene>
<accession>A0A9W9DGZ7</accession>
<dbReference type="Gene3D" id="1.25.40.20">
    <property type="entry name" value="Ankyrin repeat-containing domain"/>
    <property type="match status" value="1"/>
</dbReference>
<dbReference type="SUPFAM" id="SSF48403">
    <property type="entry name" value="Ankyrin repeat"/>
    <property type="match status" value="1"/>
</dbReference>
<evidence type="ECO:0000256" key="1">
    <source>
        <dbReference type="PROSITE-ProRule" id="PRU00023"/>
    </source>
</evidence>
<dbReference type="PANTHER" id="PTHR24118">
    <property type="entry name" value="POTE ANKYRIN DOMAIN"/>
    <property type="match status" value="1"/>
</dbReference>
<sequence>MDIDEIPTSNEAFSSMLKQAIENNQIEVAKNLIHKHDGIPIEDDIVRASIYAGSIPIFRTLLAKMPDILNENHDRRGTTLEIALSSQAPSEFISFLLSEAGADPKICSGWTLSPLQSAASFYETPNMVRLLVEHGALVQRSGALALAARKGRVDTVRLLIELGEDVNDTGPGLVPVFPAHCAVKYRQLEVLKVLVVHGANLDLRDSKDRTVLMLADEMGYKEAISILQGKA</sequence>
<protein>
    <submittedName>
        <fullName evidence="2">Ankyrin repeat-containing domain protein</fullName>
    </submittedName>
</protein>
<feature type="repeat" description="ANK" evidence="1">
    <location>
        <begin position="139"/>
        <end position="171"/>
    </location>
</feature>
<dbReference type="OrthoDB" id="194358at2759"/>
<evidence type="ECO:0000313" key="2">
    <source>
        <dbReference type="EMBL" id="KAJ4470237.1"/>
    </source>
</evidence>
<name>A0A9W9DGZ7_9AGAR</name>
<dbReference type="PANTHER" id="PTHR24118:SF99">
    <property type="entry name" value="POTE ANKYRIN DOMAIN FAMILY MEMBER 3C-RELATED"/>
    <property type="match status" value="1"/>
</dbReference>
<evidence type="ECO:0000313" key="3">
    <source>
        <dbReference type="Proteomes" id="UP001150266"/>
    </source>
</evidence>
<dbReference type="Proteomes" id="UP001150266">
    <property type="component" value="Unassembled WGS sequence"/>
</dbReference>
<keyword evidence="3" id="KW-1185">Reference proteome</keyword>
<keyword evidence="1" id="KW-0040">ANK repeat</keyword>
<proteinExistence type="predicted"/>
<dbReference type="PROSITE" id="PS50088">
    <property type="entry name" value="ANK_REPEAT"/>
    <property type="match status" value="2"/>
</dbReference>
<dbReference type="Pfam" id="PF12796">
    <property type="entry name" value="Ank_2"/>
    <property type="match status" value="1"/>
</dbReference>
<dbReference type="InterPro" id="IPR036770">
    <property type="entry name" value="Ankyrin_rpt-contain_sf"/>
</dbReference>
<dbReference type="PROSITE" id="PS50297">
    <property type="entry name" value="ANK_REP_REGION"/>
    <property type="match status" value="1"/>
</dbReference>
<dbReference type="AlphaFoldDB" id="A0A9W9DGZ7"/>
<dbReference type="InterPro" id="IPR002110">
    <property type="entry name" value="Ankyrin_rpt"/>
</dbReference>
<dbReference type="EMBL" id="JAOTPV010000027">
    <property type="protein sequence ID" value="KAJ4470237.1"/>
    <property type="molecule type" value="Genomic_DNA"/>
</dbReference>
<organism evidence="2 3">
    <name type="scientific">Lentinula aciculospora</name>
    <dbReference type="NCBI Taxonomy" id="153920"/>
    <lineage>
        <taxon>Eukaryota</taxon>
        <taxon>Fungi</taxon>
        <taxon>Dikarya</taxon>
        <taxon>Basidiomycota</taxon>
        <taxon>Agaricomycotina</taxon>
        <taxon>Agaricomycetes</taxon>
        <taxon>Agaricomycetidae</taxon>
        <taxon>Agaricales</taxon>
        <taxon>Marasmiineae</taxon>
        <taxon>Omphalotaceae</taxon>
        <taxon>Lentinula</taxon>
    </lineage>
</organism>
<reference evidence="2" key="1">
    <citation type="submission" date="2022-08" db="EMBL/GenBank/DDBJ databases">
        <title>A Global Phylogenomic Analysis of the Shiitake Genus Lentinula.</title>
        <authorList>
            <consortium name="DOE Joint Genome Institute"/>
            <person name="Sierra-Patev S."/>
            <person name="Min B."/>
            <person name="Naranjo-Ortiz M."/>
            <person name="Looney B."/>
            <person name="Konkel Z."/>
            <person name="Slot J.C."/>
            <person name="Sakamoto Y."/>
            <person name="Steenwyk J.L."/>
            <person name="Rokas A."/>
            <person name="Carro J."/>
            <person name="Camarero S."/>
            <person name="Ferreira P."/>
            <person name="Molpeceres G."/>
            <person name="Ruiz-Duenas F.J."/>
            <person name="Serrano A."/>
            <person name="Henrissat B."/>
            <person name="Drula E."/>
            <person name="Hughes K.W."/>
            <person name="Mata J.L."/>
            <person name="Ishikawa N.K."/>
            <person name="Vargas-Isla R."/>
            <person name="Ushijima S."/>
            <person name="Smith C.A."/>
            <person name="Ahrendt S."/>
            <person name="Andreopoulos W."/>
            <person name="He G."/>
            <person name="Labutti K."/>
            <person name="Lipzen A."/>
            <person name="Ng V."/>
            <person name="Riley R."/>
            <person name="Sandor L."/>
            <person name="Barry K."/>
            <person name="Martinez A.T."/>
            <person name="Xiao Y."/>
            <person name="Gibbons J.G."/>
            <person name="Terashima K."/>
            <person name="Grigoriev I.V."/>
            <person name="Hibbett D.S."/>
        </authorList>
    </citation>
    <scope>NUCLEOTIDE SEQUENCE</scope>
    <source>
        <strain evidence="2">JLM2183</strain>
    </source>
</reference>